<feature type="region of interest" description="Disordered" evidence="1">
    <location>
        <begin position="1"/>
        <end position="31"/>
    </location>
</feature>
<keyword evidence="2" id="KW-1133">Transmembrane helix</keyword>
<comment type="caution">
    <text evidence="3">The sequence shown here is derived from an EMBL/GenBank/DDBJ whole genome shotgun (WGS) entry which is preliminary data.</text>
</comment>
<keyword evidence="2" id="KW-0812">Transmembrane</keyword>
<evidence type="ECO:0000313" key="3">
    <source>
        <dbReference type="EMBL" id="TDO50082.1"/>
    </source>
</evidence>
<evidence type="ECO:0000256" key="2">
    <source>
        <dbReference type="SAM" id="Phobius"/>
    </source>
</evidence>
<dbReference type="Proteomes" id="UP000295388">
    <property type="component" value="Unassembled WGS sequence"/>
</dbReference>
<gene>
    <name evidence="3" type="ORF">EV643_105313</name>
</gene>
<evidence type="ECO:0000313" key="4">
    <source>
        <dbReference type="Proteomes" id="UP000295388"/>
    </source>
</evidence>
<dbReference type="EMBL" id="SNWQ01000005">
    <property type="protein sequence ID" value="TDO50082.1"/>
    <property type="molecule type" value="Genomic_DNA"/>
</dbReference>
<organism evidence="3 4">
    <name type="scientific">Kribbella caucasensis</name>
    <dbReference type="NCBI Taxonomy" id="2512215"/>
    <lineage>
        <taxon>Bacteria</taxon>
        <taxon>Bacillati</taxon>
        <taxon>Actinomycetota</taxon>
        <taxon>Actinomycetes</taxon>
        <taxon>Propionibacteriales</taxon>
        <taxon>Kribbellaceae</taxon>
        <taxon>Kribbella</taxon>
    </lineage>
</organism>
<feature type="region of interest" description="Disordered" evidence="1">
    <location>
        <begin position="61"/>
        <end position="94"/>
    </location>
</feature>
<keyword evidence="2" id="KW-0472">Membrane</keyword>
<dbReference type="AlphaFoldDB" id="A0A4R6KIG2"/>
<protein>
    <submittedName>
        <fullName evidence="3">Uncharacterized protein</fullName>
    </submittedName>
</protein>
<evidence type="ECO:0000256" key="1">
    <source>
        <dbReference type="SAM" id="MobiDB-lite"/>
    </source>
</evidence>
<proteinExistence type="predicted"/>
<keyword evidence="4" id="KW-1185">Reference proteome</keyword>
<feature type="compositionally biased region" description="Low complexity" evidence="1">
    <location>
        <begin position="66"/>
        <end position="79"/>
    </location>
</feature>
<dbReference type="OrthoDB" id="3820919at2"/>
<dbReference type="RefSeq" id="WP_133800339.1">
    <property type="nucleotide sequence ID" value="NZ_SNWQ01000005.1"/>
</dbReference>
<accession>A0A4R6KIG2</accession>
<sequence length="255" mass="27359">MSQQYGPPQGPPGQGGWGSPPQQFRSPQRSGKTQWIVMGGAVLAVLLIATGTVLLVTSGGKKDEPAAAAPTETVTPEPVGTLYTPPTPAPTQPVITRGPYDKGVEVGGGVWFTPAKGWIKDPDTSRSGVSYLLPEPGRPGAIDGYFWIRQTRLMGAKAFAEHLVDVESNNLQHVVIGKGSFRKCPNKTLKVCYATNYSAVVPVKGKKPVVFSGFVQAFEDHNGQTTATDSALQREVWAKRKQEILNMNGTLVRSF</sequence>
<feature type="transmembrane region" description="Helical" evidence="2">
    <location>
        <begin position="35"/>
        <end position="56"/>
    </location>
</feature>
<reference evidence="3 4" key="1">
    <citation type="submission" date="2019-03" db="EMBL/GenBank/DDBJ databases">
        <title>Genomic Encyclopedia of Type Strains, Phase III (KMG-III): the genomes of soil and plant-associated and newly described type strains.</title>
        <authorList>
            <person name="Whitman W."/>
        </authorList>
    </citation>
    <scope>NUCLEOTIDE SEQUENCE [LARGE SCALE GENOMIC DNA]</scope>
    <source>
        <strain evidence="3 4">VKM Ac-2527</strain>
    </source>
</reference>
<name>A0A4R6KIG2_9ACTN</name>